<gene>
    <name evidence="1" type="ORF">rsdtw13_38540</name>
</gene>
<keyword evidence="2" id="KW-1185">Reference proteome</keyword>
<comment type="caution">
    <text evidence="1">The sequence shown here is derived from an EMBL/GenBank/DDBJ whole genome shotgun (WGS) entry which is preliminary data.</text>
</comment>
<accession>A0ACB5RHK9</accession>
<name>A0ACB5RHK9_9CLOT</name>
<keyword evidence="1" id="KW-0547">Nucleotide-binding</keyword>
<evidence type="ECO:0000313" key="1">
    <source>
        <dbReference type="EMBL" id="GKX68596.1"/>
    </source>
</evidence>
<proteinExistence type="predicted"/>
<sequence>MLKKFISFYKPHRTLFFLDFFAAFLVAGCDLIYPMLTRNVINDIIPNKNLRSLVVFAVALLIIYIIKAGLNYFMTYYGHAVGVRMQADMRRDMFEHLQSLPCKYFDNNKAGVIMSRMINDLMEVSELAHHGPEDIFTSVVMIIGSLIVLCTINVPLTIIIFAFIPILLWFTMSRRKKMNDAFLETRVKTGEVNATLENSLAGVKVTKSFANEEFEMQKFQENNVKFKKAREYSYKVMGEYFAGMNFFTDLLDLLVLIGSGYFAYKEYISIGDLAAYILYIKSFMQPIKKLINFMEQYQAGTTGFKRYMEIIEEVPQQEKENTTELKNVKGRIDIENVSFSYDENNAQILENFNLSIEAGKMVALVGPSGGGKTTICNLIPRFYEFEEGRILIDGNDIHDVSLRSLRSNIGVVQQDVFLFTGTIKDNILYGSPRATDEEIIQAAKRASLHDFIMTLPNRYDTYVGERGVKLSGGQKQRISIARVFLKNPPILILDEATSALDNVTEYEIQQSLEELCKERTTLVVAHRLTTVKNADEIVVVTDKGIEERGTHEELMNLGGIYSGLNVMYN</sequence>
<organism evidence="1 2">
    <name type="scientific">Inconstantimicrobium mannanitabidum</name>
    <dbReference type="NCBI Taxonomy" id="1604901"/>
    <lineage>
        <taxon>Bacteria</taxon>
        <taxon>Bacillati</taxon>
        <taxon>Bacillota</taxon>
        <taxon>Clostridia</taxon>
        <taxon>Eubacteriales</taxon>
        <taxon>Clostridiaceae</taxon>
        <taxon>Inconstantimicrobium</taxon>
    </lineage>
</organism>
<keyword evidence="1" id="KW-0067">ATP-binding</keyword>
<reference evidence="1" key="1">
    <citation type="journal article" date="2025" name="Int. J. Syst. Evol. Microbiol.">
        <title>Inconstantimicrobium mannanitabidum sp. nov., a novel member of the family Clostridiaceae isolated from anoxic soil under the treatment of reductive soil disinfestation.</title>
        <authorList>
            <person name="Ueki A."/>
            <person name="Tonouchi A."/>
            <person name="Honma S."/>
            <person name="Kaku N."/>
            <person name="Ueki K."/>
        </authorList>
    </citation>
    <scope>NUCLEOTIDE SEQUENCE</scope>
    <source>
        <strain evidence="1">TW13</strain>
    </source>
</reference>
<dbReference type="EMBL" id="BROD01000001">
    <property type="protein sequence ID" value="GKX68596.1"/>
    <property type="molecule type" value="Genomic_DNA"/>
</dbReference>
<dbReference type="Proteomes" id="UP001058074">
    <property type="component" value="Unassembled WGS sequence"/>
</dbReference>
<evidence type="ECO:0000313" key="2">
    <source>
        <dbReference type="Proteomes" id="UP001058074"/>
    </source>
</evidence>
<protein>
    <submittedName>
        <fullName evidence="1">Multidrug ABC transporter ATP-binding protein</fullName>
    </submittedName>
</protein>